<protein>
    <submittedName>
        <fullName evidence="1">Uncharacterized protein</fullName>
    </submittedName>
</protein>
<organism evidence="1 2">
    <name type="scientific">Mycolicibacterium gilvum</name>
    <dbReference type="NCBI Taxonomy" id="1804"/>
    <lineage>
        <taxon>Bacteria</taxon>
        <taxon>Bacillati</taxon>
        <taxon>Actinomycetota</taxon>
        <taxon>Actinomycetes</taxon>
        <taxon>Mycobacteriales</taxon>
        <taxon>Mycobacteriaceae</taxon>
        <taxon>Mycolicibacterium</taxon>
    </lineage>
</organism>
<reference evidence="1 2" key="1">
    <citation type="submission" date="2018-06" db="EMBL/GenBank/DDBJ databases">
        <authorList>
            <consortium name="Pathogen Informatics"/>
            <person name="Doyle S."/>
        </authorList>
    </citation>
    <scope>NUCLEOTIDE SEQUENCE [LARGE SCALE GENOMIC DNA]</scope>
    <source>
        <strain evidence="1 2">NCTC10742</strain>
    </source>
</reference>
<dbReference type="AlphaFoldDB" id="A0A378SLF0"/>
<gene>
    <name evidence="1" type="ORF">NCTC10742_02869</name>
</gene>
<evidence type="ECO:0000313" key="1">
    <source>
        <dbReference type="EMBL" id="STZ43639.1"/>
    </source>
</evidence>
<evidence type="ECO:0000313" key="2">
    <source>
        <dbReference type="Proteomes" id="UP000254291"/>
    </source>
</evidence>
<name>A0A378SLF0_9MYCO</name>
<dbReference type="EMBL" id="UGQM01000001">
    <property type="protein sequence ID" value="STZ43639.1"/>
    <property type="molecule type" value="Genomic_DNA"/>
</dbReference>
<sequence>MKPVQRTPCRAWMVVARDREVNARRVHVSKAVKRQGRFMRDRAPSQRPRHGSCEIVVFTTRQDWHPVDTATGTLKTSACRQNTKLHGVHTNIPSVTSRHVAVPLGSKFNKLIPDCHVRNRIN</sequence>
<accession>A0A378SLF0</accession>
<dbReference type="Proteomes" id="UP000254291">
    <property type="component" value="Unassembled WGS sequence"/>
</dbReference>
<proteinExistence type="predicted"/>